<comment type="cofactor">
    <cofactor evidence="1">
        <name>FAD</name>
        <dbReference type="ChEBI" id="CHEBI:57692"/>
    </cofactor>
</comment>
<dbReference type="PANTHER" id="PTHR10961">
    <property type="entry name" value="PEROXISOMAL SARCOSINE OXIDASE"/>
    <property type="match status" value="1"/>
</dbReference>
<dbReference type="InterPro" id="IPR006076">
    <property type="entry name" value="FAD-dep_OxRdtase"/>
</dbReference>
<evidence type="ECO:0000256" key="4">
    <source>
        <dbReference type="ARBA" id="ARBA00022827"/>
    </source>
</evidence>
<keyword evidence="5" id="KW-0560">Oxidoreductase</keyword>
<dbReference type="GO" id="GO:0008115">
    <property type="term" value="F:sarcosine oxidase activity"/>
    <property type="evidence" value="ECO:0007669"/>
    <property type="project" value="TreeGrafter"/>
</dbReference>
<evidence type="ECO:0000259" key="6">
    <source>
        <dbReference type="Pfam" id="PF01266"/>
    </source>
</evidence>
<dbReference type="Proteomes" id="UP000478008">
    <property type="component" value="Unassembled WGS sequence"/>
</dbReference>
<evidence type="ECO:0000256" key="1">
    <source>
        <dbReference type="ARBA" id="ARBA00001974"/>
    </source>
</evidence>
<evidence type="ECO:0000313" key="8">
    <source>
        <dbReference type="Proteomes" id="UP000478008"/>
    </source>
</evidence>
<dbReference type="PANTHER" id="PTHR10961:SF26">
    <property type="entry name" value="L-SACCHAROPINE OXIDASE"/>
    <property type="match status" value="1"/>
</dbReference>
<dbReference type="InterPro" id="IPR045170">
    <property type="entry name" value="MTOX"/>
</dbReference>
<name>A0A7D9D011_DEKBR</name>
<feature type="domain" description="FAD dependent oxidoreductase" evidence="6">
    <location>
        <begin position="17"/>
        <end position="385"/>
    </location>
</feature>
<dbReference type="Pfam" id="PF01266">
    <property type="entry name" value="DAO"/>
    <property type="match status" value="1"/>
</dbReference>
<dbReference type="AlphaFoldDB" id="A0A7D9D011"/>
<dbReference type="SUPFAM" id="SSF51905">
    <property type="entry name" value="FAD/NAD(P)-binding domain"/>
    <property type="match status" value="1"/>
</dbReference>
<dbReference type="Gene3D" id="3.50.50.60">
    <property type="entry name" value="FAD/NAD(P)-binding domain"/>
    <property type="match status" value="1"/>
</dbReference>
<gene>
    <name evidence="7" type="primary">fap2</name>
    <name evidence="7" type="ORF">DEBR0S2_15038G</name>
</gene>
<sequence>MSLLRRQRTIPKKDSPIVVVGCGVFGLSTILELKKKGYTNVLGLDVSTIPTPRSAATDYNKMLRVEYASPLYARLAVEALKSWENDPLYKPFYKKTGRLLLSPFKKENQARIIYDKIGAENVKKLGVNQRIIKLNSGKEIAKLISEFRNNKLPDHLVARYNIDSALGESGKSLVAVYRECVRLGAKFVFGKGGHVVRVEEGRVYAENGEIYRADKIIVSSGANTSALVDMDHIVTAIGHLVSHVQLTEEEYEKYKNMPIFFSGELGYFFPPDPKDHVIKIGHTFADARNYVRNPFNEHQTTSIPSYVHDAPKDVEDITRQLMNLVIPELANNPIVNCTIAWTSLTYDENFVLDYLPKSDTIIACTGDSAHGYKFLPNIGKYIVQRLEDTLDDEHALTWRYREPLWNKKAVSGRTSRPSYEVKQIKNWIKKTSHKRAAKL</sequence>
<comment type="similarity">
    <text evidence="2">Belongs to the MSOX/MTOX family.</text>
</comment>
<evidence type="ECO:0000256" key="5">
    <source>
        <dbReference type="ARBA" id="ARBA00023002"/>
    </source>
</evidence>
<dbReference type="EMBL" id="CABFWN010000002">
    <property type="protein sequence ID" value="VUG17732.1"/>
    <property type="molecule type" value="Genomic_DNA"/>
</dbReference>
<evidence type="ECO:0000256" key="3">
    <source>
        <dbReference type="ARBA" id="ARBA00022630"/>
    </source>
</evidence>
<keyword evidence="3" id="KW-0285">Flavoprotein</keyword>
<accession>A0A7D9D011</accession>
<proteinExistence type="inferred from homology"/>
<dbReference type="GO" id="GO:0050660">
    <property type="term" value="F:flavin adenine dinucleotide binding"/>
    <property type="evidence" value="ECO:0007669"/>
    <property type="project" value="InterPro"/>
</dbReference>
<evidence type="ECO:0000256" key="2">
    <source>
        <dbReference type="ARBA" id="ARBA00010989"/>
    </source>
</evidence>
<evidence type="ECO:0000313" key="7">
    <source>
        <dbReference type="EMBL" id="VUG17732.1"/>
    </source>
</evidence>
<protein>
    <submittedName>
        <fullName evidence="7">DEBR0S2_15038g1_1</fullName>
    </submittedName>
</protein>
<dbReference type="InterPro" id="IPR036188">
    <property type="entry name" value="FAD/NAD-bd_sf"/>
</dbReference>
<reference evidence="7 8" key="1">
    <citation type="submission" date="2019-07" db="EMBL/GenBank/DDBJ databases">
        <authorList>
            <person name="Friedrich A."/>
            <person name="Schacherer J."/>
        </authorList>
    </citation>
    <scope>NUCLEOTIDE SEQUENCE [LARGE SCALE GENOMIC DNA]</scope>
</reference>
<dbReference type="Gene3D" id="3.30.9.10">
    <property type="entry name" value="D-Amino Acid Oxidase, subunit A, domain 2"/>
    <property type="match status" value="1"/>
</dbReference>
<organism evidence="7 8">
    <name type="scientific">Dekkera bruxellensis</name>
    <name type="common">Brettanomyces custersii</name>
    <dbReference type="NCBI Taxonomy" id="5007"/>
    <lineage>
        <taxon>Eukaryota</taxon>
        <taxon>Fungi</taxon>
        <taxon>Dikarya</taxon>
        <taxon>Ascomycota</taxon>
        <taxon>Saccharomycotina</taxon>
        <taxon>Pichiomycetes</taxon>
        <taxon>Pichiales</taxon>
        <taxon>Pichiaceae</taxon>
        <taxon>Brettanomyces</taxon>
    </lineage>
</organism>
<keyword evidence="4" id="KW-0274">FAD</keyword>
<dbReference type="GO" id="GO:0051698">
    <property type="term" value="F:saccharopine oxidase activity"/>
    <property type="evidence" value="ECO:0007669"/>
    <property type="project" value="TreeGrafter"/>
</dbReference>
<keyword evidence="8" id="KW-1185">Reference proteome</keyword>